<evidence type="ECO:0000313" key="1">
    <source>
        <dbReference type="EMBL" id="QNP28845.1"/>
    </source>
</evidence>
<dbReference type="EMBL" id="CP060822">
    <property type="protein sequence ID" value="QNP28845.1"/>
    <property type="molecule type" value="Genomic_DNA"/>
</dbReference>
<proteinExistence type="predicted"/>
<sequence>MITVVFLRWAIAKHSHRELAFITLANNLPWGRCKTGKIVFFSFIRQAIAPCKL</sequence>
<protein>
    <submittedName>
        <fullName evidence="1">Uncharacterized protein</fullName>
    </submittedName>
</protein>
<name>A0A7H0EYH9_9CYAN</name>
<dbReference type="AlphaFoldDB" id="A0A7H0EYH9"/>
<dbReference type="RefSeq" id="WP_187705596.1">
    <property type="nucleotide sequence ID" value="NZ_CP060822.1"/>
</dbReference>
<dbReference type="Proteomes" id="UP000516013">
    <property type="component" value="Chromosome"/>
</dbReference>
<reference evidence="1 2" key="1">
    <citation type="submission" date="2020-08" db="EMBL/GenBank/DDBJ databases">
        <title>Complete genome sequence of Raphidiopsis curvispora isolated from drinking water reservoir in South Korea.</title>
        <authorList>
            <person name="Jeong J."/>
        </authorList>
    </citation>
    <scope>NUCLEOTIDE SEQUENCE [LARGE SCALE GENOMIC DNA]</scope>
    <source>
        <strain evidence="1 2">GIHE-G1</strain>
    </source>
</reference>
<keyword evidence="2" id="KW-1185">Reference proteome</keyword>
<accession>A0A7H0EYH9</accession>
<gene>
    <name evidence="1" type="ORF">IAR63_13320</name>
</gene>
<organism evidence="1 2">
    <name type="scientific">Cylindrospermopsis curvispora GIHE-G1</name>
    <dbReference type="NCBI Taxonomy" id="2666332"/>
    <lineage>
        <taxon>Bacteria</taxon>
        <taxon>Bacillati</taxon>
        <taxon>Cyanobacteriota</taxon>
        <taxon>Cyanophyceae</taxon>
        <taxon>Nostocales</taxon>
        <taxon>Aphanizomenonaceae</taxon>
        <taxon>Cylindrospermopsis</taxon>
    </lineage>
</organism>
<evidence type="ECO:0000313" key="2">
    <source>
        <dbReference type="Proteomes" id="UP000516013"/>
    </source>
</evidence>
<dbReference type="KEGG" id="ccur:IAR63_13320"/>